<gene>
    <name evidence="2" type="ORF">H9856_07555</name>
</gene>
<dbReference type="PANTHER" id="PTHR43575">
    <property type="entry name" value="PROTEIN ABCI7, CHLOROPLASTIC"/>
    <property type="match status" value="1"/>
</dbReference>
<dbReference type="PANTHER" id="PTHR43575:SF1">
    <property type="entry name" value="PROTEIN ABCI7, CHLOROPLASTIC"/>
    <property type="match status" value="1"/>
</dbReference>
<dbReference type="AlphaFoldDB" id="A0A9D2ALV9"/>
<dbReference type="Proteomes" id="UP000824231">
    <property type="component" value="Unassembled WGS sequence"/>
</dbReference>
<protein>
    <submittedName>
        <fullName evidence="2">SufD family Fe-S cluster assembly protein</fullName>
    </submittedName>
</protein>
<dbReference type="EMBL" id="DXFH01000030">
    <property type="protein sequence ID" value="HIX36215.1"/>
    <property type="molecule type" value="Genomic_DNA"/>
</dbReference>
<evidence type="ECO:0000313" key="2">
    <source>
        <dbReference type="EMBL" id="HIX36215.1"/>
    </source>
</evidence>
<dbReference type="InterPro" id="IPR055346">
    <property type="entry name" value="Fe-S_cluster_assembly_SufBD"/>
</dbReference>
<dbReference type="GO" id="GO:0016226">
    <property type="term" value="P:iron-sulfur cluster assembly"/>
    <property type="evidence" value="ECO:0007669"/>
    <property type="project" value="InterPro"/>
</dbReference>
<evidence type="ECO:0000313" key="3">
    <source>
        <dbReference type="Proteomes" id="UP000824231"/>
    </source>
</evidence>
<dbReference type="Pfam" id="PF01458">
    <property type="entry name" value="SUFBD_core"/>
    <property type="match status" value="1"/>
</dbReference>
<dbReference type="InterPro" id="IPR000825">
    <property type="entry name" value="SUF_FeS_clus_asmbl_SufBD_core"/>
</dbReference>
<evidence type="ECO:0000259" key="1">
    <source>
        <dbReference type="Pfam" id="PF01458"/>
    </source>
</evidence>
<accession>A0A9D2ALV9</accession>
<feature type="domain" description="SUF system FeS cluster assembly SufBD core" evidence="1">
    <location>
        <begin position="133"/>
        <end position="355"/>
    </location>
</feature>
<dbReference type="SUPFAM" id="SSF101960">
    <property type="entry name" value="Stabilizer of iron transporter SufD"/>
    <property type="match status" value="1"/>
</dbReference>
<reference evidence="2" key="2">
    <citation type="submission" date="2021-04" db="EMBL/GenBank/DDBJ databases">
        <authorList>
            <person name="Gilroy R."/>
        </authorList>
    </citation>
    <scope>NUCLEOTIDE SEQUENCE</scope>
    <source>
        <strain evidence="2">ChiSxjej3B15-572</strain>
    </source>
</reference>
<sequence>MKQDLLSQIKSAVQDQPGWLQQKRQLAGQLATSLSSNHFAKRIVDEWQTPDLSVVDDGQGDCSTADYVDLPLFDAAHKYSELLQENLMEKAIFWQDSQLNALHMALLNGGRFIYVPDGKIIEKPIELHVDCPMTNYHNLIIVGANAQVTIVEQQTGESKCPTFFGTELLLGDGAVLNYYQSNHFTADNNWQATRAYQAADSQLNIYTAFFDHNDLFTDTFTSLDGDGSNANVKTVAITNGHQHQEVHTRIDNHGLHTDGEIQQNGVALDSGVLNFHAVGKIYHGSHESKSNQESRLLTLNQASRGETDPVLLIEDNDVDAGHAASIGKVDADQLYYLQSRGLTLQQAQILLTKGFLLPVINKFPDKDLRERTQQELLDRLEVAE</sequence>
<organism evidence="2 3">
    <name type="scientific">Candidatus Limosilactobacillus merdigallinarum</name>
    <dbReference type="NCBI Taxonomy" id="2838652"/>
    <lineage>
        <taxon>Bacteria</taxon>
        <taxon>Bacillati</taxon>
        <taxon>Bacillota</taxon>
        <taxon>Bacilli</taxon>
        <taxon>Lactobacillales</taxon>
        <taxon>Lactobacillaceae</taxon>
        <taxon>Limosilactobacillus</taxon>
    </lineage>
</organism>
<dbReference type="InterPro" id="IPR037284">
    <property type="entry name" value="SUF_FeS_clus_asmbl_SufBD_sf"/>
</dbReference>
<comment type="caution">
    <text evidence="2">The sequence shown here is derived from an EMBL/GenBank/DDBJ whole genome shotgun (WGS) entry which is preliminary data.</text>
</comment>
<proteinExistence type="predicted"/>
<reference evidence="2" key="1">
    <citation type="journal article" date="2021" name="PeerJ">
        <title>Extensive microbial diversity within the chicken gut microbiome revealed by metagenomics and culture.</title>
        <authorList>
            <person name="Gilroy R."/>
            <person name="Ravi A."/>
            <person name="Getino M."/>
            <person name="Pursley I."/>
            <person name="Horton D.L."/>
            <person name="Alikhan N.F."/>
            <person name="Baker D."/>
            <person name="Gharbi K."/>
            <person name="Hall N."/>
            <person name="Watson M."/>
            <person name="Adriaenssens E.M."/>
            <person name="Foster-Nyarko E."/>
            <person name="Jarju S."/>
            <person name="Secka A."/>
            <person name="Antonio M."/>
            <person name="Oren A."/>
            <person name="Chaudhuri R.R."/>
            <person name="La Ragione R."/>
            <person name="Hildebrand F."/>
            <person name="Pallen M.J."/>
        </authorList>
    </citation>
    <scope>NUCLEOTIDE SEQUENCE</scope>
    <source>
        <strain evidence="2">ChiSxjej3B15-572</strain>
    </source>
</reference>
<name>A0A9D2ALV9_9LACO</name>